<dbReference type="InterPro" id="IPR005467">
    <property type="entry name" value="His_kinase_dom"/>
</dbReference>
<evidence type="ECO:0000256" key="5">
    <source>
        <dbReference type="PROSITE-ProRule" id="PRU00169"/>
    </source>
</evidence>
<reference evidence="10 11" key="1">
    <citation type="submission" date="2015-11" db="EMBL/GenBank/DDBJ databases">
        <title>Genomic analysis of 38 Legionella species identifies large and diverse effector repertoires.</title>
        <authorList>
            <person name="Burstein D."/>
            <person name="Amaro F."/>
            <person name="Zusman T."/>
            <person name="Lifshitz Z."/>
            <person name="Cohen O."/>
            <person name="Gilbert J.A."/>
            <person name="Pupko T."/>
            <person name="Shuman H.A."/>
            <person name="Segal G."/>
        </authorList>
    </citation>
    <scope>NUCLEOTIDE SEQUENCE [LARGE SCALE GENOMIC DNA]</scope>
    <source>
        <strain evidence="10 11">PX-1-G2-E2</strain>
    </source>
</reference>
<comment type="catalytic activity">
    <reaction evidence="1">
        <text>ATP + protein L-histidine = ADP + protein N-phospho-L-histidine.</text>
        <dbReference type="EC" id="2.7.13.3"/>
    </reaction>
</comment>
<dbReference type="InterPro" id="IPR001789">
    <property type="entry name" value="Sig_transdc_resp-reg_receiver"/>
</dbReference>
<name>A0A0W0WBF0_9GAMM</name>
<organism evidence="10 11">
    <name type="scientific">Legionella maceachernii</name>
    <dbReference type="NCBI Taxonomy" id="466"/>
    <lineage>
        <taxon>Bacteria</taxon>
        <taxon>Pseudomonadati</taxon>
        <taxon>Pseudomonadota</taxon>
        <taxon>Gammaproteobacteria</taxon>
        <taxon>Legionellales</taxon>
        <taxon>Legionellaceae</taxon>
        <taxon>Legionella</taxon>
    </lineage>
</organism>
<evidence type="ECO:0000259" key="8">
    <source>
        <dbReference type="PROSITE" id="PS50110"/>
    </source>
</evidence>
<dbReference type="SUPFAM" id="SSF47384">
    <property type="entry name" value="Homodimeric domain of signal transducing histidine kinase"/>
    <property type="match status" value="1"/>
</dbReference>
<protein>
    <recommendedName>
        <fullName evidence="2">histidine kinase</fullName>
        <ecNumber evidence="2">2.7.13.3</ecNumber>
    </recommendedName>
</protein>
<dbReference type="InterPro" id="IPR011006">
    <property type="entry name" value="CheY-like_superfamily"/>
</dbReference>
<evidence type="ECO:0000256" key="2">
    <source>
        <dbReference type="ARBA" id="ARBA00012438"/>
    </source>
</evidence>
<evidence type="ECO:0000256" key="3">
    <source>
        <dbReference type="ARBA" id="ARBA00022553"/>
    </source>
</evidence>
<dbReference type="RefSeq" id="WP_058451635.1">
    <property type="nucleotide sequence ID" value="NZ_CAAAIB010000015.1"/>
</dbReference>
<dbReference type="Pfam" id="PF08448">
    <property type="entry name" value="PAS_4"/>
    <property type="match status" value="1"/>
</dbReference>
<sequence>MSRSAEQNNLISSLKEAILQLEIENKYLKHLIDNLPGDIYWKDTKGRWLGVNKRGCQTLKKMGFITNSSEVVGKTDYELFDKKIADQFRSNDLMVMEKKVEHLYEEINILPSGKKVNQLSIKNPIYNHKGEIMGVVGNTIDITPLKQKTLNLKSAKEKAEKANRMKTEFIDSMSHDLRTPLSGIIGMAKFLEQTICGQNEKKYAQLLYESGEQLLALFNDILQLRSADSMKVDIQYETFNLSKSINALVALVLPAAKLKNIDIKINIDSEMPTYIISDQNKLYRILLNLLGNAIKFTAKGYVEIEIKLLKKERKNVQLRFSIHDTGIGIRKESHQKVFERFHSVNVSNNIHHEGFGMGLQIAEKYAKLLGSRIQFESEFNKGSTFYFDLSLKRENIEKNSDTKSTQSSKQRESTLSPLNPKNAKNSLSKVLRILLVEDNPVILFFLEQAVKKMGYKINSVNNAEDAFLLVMSEDFDIIITDIRLPNSSGIELSQRIRKWEAANNRPPVFIFAMTGYSEQALSNYRKSGINKIITKPIDPEIIQSLLSELN</sequence>
<evidence type="ECO:0000259" key="9">
    <source>
        <dbReference type="PROSITE" id="PS50113"/>
    </source>
</evidence>
<dbReference type="Gene3D" id="3.40.50.2300">
    <property type="match status" value="1"/>
</dbReference>
<evidence type="ECO:0000259" key="7">
    <source>
        <dbReference type="PROSITE" id="PS50109"/>
    </source>
</evidence>
<dbReference type="STRING" id="466.Lmac_0823"/>
<keyword evidence="10" id="KW-0418">Kinase</keyword>
<keyword evidence="10" id="KW-0808">Transferase</keyword>
<dbReference type="PRINTS" id="PR00344">
    <property type="entry name" value="BCTRLSENSOR"/>
</dbReference>
<dbReference type="PROSITE" id="PS50109">
    <property type="entry name" value="HIS_KIN"/>
    <property type="match status" value="1"/>
</dbReference>
<keyword evidence="11" id="KW-1185">Reference proteome</keyword>
<dbReference type="Gene3D" id="3.30.450.20">
    <property type="entry name" value="PAS domain"/>
    <property type="match status" value="1"/>
</dbReference>
<dbReference type="CDD" id="cd17546">
    <property type="entry name" value="REC_hyHK_CKI1_RcsC-like"/>
    <property type="match status" value="1"/>
</dbReference>
<feature type="modified residue" description="4-aspartylphosphate" evidence="5">
    <location>
        <position position="481"/>
    </location>
</feature>
<feature type="compositionally biased region" description="Polar residues" evidence="6">
    <location>
        <begin position="402"/>
        <end position="421"/>
    </location>
</feature>
<comment type="caution">
    <text evidence="10">The sequence shown here is derived from an EMBL/GenBank/DDBJ whole genome shotgun (WGS) entry which is preliminary data.</text>
</comment>
<dbReference type="PATRIC" id="fig|466.6.peg.881"/>
<dbReference type="CDD" id="cd00082">
    <property type="entry name" value="HisKA"/>
    <property type="match status" value="1"/>
</dbReference>
<evidence type="ECO:0000256" key="4">
    <source>
        <dbReference type="ARBA" id="ARBA00023012"/>
    </source>
</evidence>
<dbReference type="InterPro" id="IPR003594">
    <property type="entry name" value="HATPase_dom"/>
</dbReference>
<dbReference type="SUPFAM" id="SSF55874">
    <property type="entry name" value="ATPase domain of HSP90 chaperone/DNA topoisomerase II/histidine kinase"/>
    <property type="match status" value="1"/>
</dbReference>
<dbReference type="AlphaFoldDB" id="A0A0W0WBF0"/>
<proteinExistence type="predicted"/>
<feature type="region of interest" description="Disordered" evidence="6">
    <location>
        <begin position="398"/>
        <end position="421"/>
    </location>
</feature>
<dbReference type="PROSITE" id="PS50113">
    <property type="entry name" value="PAC"/>
    <property type="match status" value="1"/>
</dbReference>
<dbReference type="PROSITE" id="PS50110">
    <property type="entry name" value="RESPONSE_REGULATORY"/>
    <property type="match status" value="1"/>
</dbReference>
<dbReference type="InterPro" id="IPR036097">
    <property type="entry name" value="HisK_dim/P_sf"/>
</dbReference>
<dbReference type="PANTHER" id="PTHR45339:SF1">
    <property type="entry name" value="HYBRID SIGNAL TRANSDUCTION HISTIDINE KINASE J"/>
    <property type="match status" value="1"/>
</dbReference>
<dbReference type="SUPFAM" id="SSF52172">
    <property type="entry name" value="CheY-like"/>
    <property type="match status" value="1"/>
</dbReference>
<dbReference type="InterPro" id="IPR000700">
    <property type="entry name" value="PAS-assoc_C"/>
</dbReference>
<dbReference type="SMART" id="SM00448">
    <property type="entry name" value="REC"/>
    <property type="match status" value="1"/>
</dbReference>
<dbReference type="FunFam" id="3.30.565.10:FF:000010">
    <property type="entry name" value="Sensor histidine kinase RcsC"/>
    <property type="match status" value="1"/>
</dbReference>
<dbReference type="GO" id="GO:0000155">
    <property type="term" value="F:phosphorelay sensor kinase activity"/>
    <property type="evidence" value="ECO:0007669"/>
    <property type="project" value="InterPro"/>
</dbReference>
<dbReference type="SUPFAM" id="SSF55785">
    <property type="entry name" value="PYP-like sensor domain (PAS domain)"/>
    <property type="match status" value="1"/>
</dbReference>
<feature type="domain" description="Response regulatory" evidence="8">
    <location>
        <begin position="432"/>
        <end position="550"/>
    </location>
</feature>
<dbReference type="Pfam" id="PF00072">
    <property type="entry name" value="Response_reg"/>
    <property type="match status" value="1"/>
</dbReference>
<dbReference type="Gene3D" id="1.10.287.130">
    <property type="match status" value="1"/>
</dbReference>
<dbReference type="EMBL" id="LNYL01000022">
    <property type="protein sequence ID" value="KTD29648.1"/>
    <property type="molecule type" value="Genomic_DNA"/>
</dbReference>
<keyword evidence="4" id="KW-0902">Two-component regulatory system</keyword>
<dbReference type="PANTHER" id="PTHR45339">
    <property type="entry name" value="HYBRID SIGNAL TRANSDUCTION HISTIDINE KINASE J"/>
    <property type="match status" value="1"/>
</dbReference>
<dbReference type="Proteomes" id="UP000054908">
    <property type="component" value="Unassembled WGS sequence"/>
</dbReference>
<dbReference type="EC" id="2.7.13.3" evidence="2"/>
<feature type="domain" description="Histidine kinase" evidence="7">
    <location>
        <begin position="172"/>
        <end position="393"/>
    </location>
</feature>
<evidence type="ECO:0000313" key="10">
    <source>
        <dbReference type="EMBL" id="KTD29648.1"/>
    </source>
</evidence>
<evidence type="ECO:0000256" key="6">
    <source>
        <dbReference type="SAM" id="MobiDB-lite"/>
    </source>
</evidence>
<evidence type="ECO:0000256" key="1">
    <source>
        <dbReference type="ARBA" id="ARBA00000085"/>
    </source>
</evidence>
<dbReference type="Pfam" id="PF02518">
    <property type="entry name" value="HATPase_c"/>
    <property type="match status" value="1"/>
</dbReference>
<dbReference type="SMART" id="SM00388">
    <property type="entry name" value="HisKA"/>
    <property type="match status" value="1"/>
</dbReference>
<dbReference type="Gene3D" id="3.30.565.10">
    <property type="entry name" value="Histidine kinase-like ATPase, C-terminal domain"/>
    <property type="match status" value="1"/>
</dbReference>
<gene>
    <name evidence="10" type="ORF">Lmac_0823</name>
</gene>
<accession>A0A0W0WBF0</accession>
<dbReference type="InterPro" id="IPR004358">
    <property type="entry name" value="Sig_transdc_His_kin-like_C"/>
</dbReference>
<dbReference type="InterPro" id="IPR035965">
    <property type="entry name" value="PAS-like_dom_sf"/>
</dbReference>
<evidence type="ECO:0000313" key="11">
    <source>
        <dbReference type="Proteomes" id="UP000054908"/>
    </source>
</evidence>
<dbReference type="InterPro" id="IPR036890">
    <property type="entry name" value="HATPase_C_sf"/>
</dbReference>
<feature type="domain" description="PAC" evidence="9">
    <location>
        <begin position="98"/>
        <end position="154"/>
    </location>
</feature>
<dbReference type="SMART" id="SM00387">
    <property type="entry name" value="HATPase_c"/>
    <property type="match status" value="1"/>
</dbReference>
<dbReference type="Pfam" id="PF00512">
    <property type="entry name" value="HisKA"/>
    <property type="match status" value="1"/>
</dbReference>
<keyword evidence="3 5" id="KW-0597">Phosphoprotein</keyword>
<dbReference type="InterPro" id="IPR013656">
    <property type="entry name" value="PAS_4"/>
</dbReference>
<dbReference type="InterPro" id="IPR003661">
    <property type="entry name" value="HisK_dim/P_dom"/>
</dbReference>